<name>A0A6J7HSN7_9ZZZZ</name>
<dbReference type="InterPro" id="IPR019734">
    <property type="entry name" value="TPR_rpt"/>
</dbReference>
<dbReference type="SMART" id="SM00028">
    <property type="entry name" value="TPR"/>
    <property type="match status" value="3"/>
</dbReference>
<organism evidence="3">
    <name type="scientific">freshwater metagenome</name>
    <dbReference type="NCBI Taxonomy" id="449393"/>
    <lineage>
        <taxon>unclassified sequences</taxon>
        <taxon>metagenomes</taxon>
        <taxon>ecological metagenomes</taxon>
    </lineage>
</organism>
<reference evidence="3" key="1">
    <citation type="submission" date="2020-05" db="EMBL/GenBank/DDBJ databases">
        <authorList>
            <person name="Chiriac C."/>
            <person name="Salcher M."/>
            <person name="Ghai R."/>
            <person name="Kavagutti S V."/>
        </authorList>
    </citation>
    <scope>NUCLEOTIDE SEQUENCE</scope>
</reference>
<dbReference type="Pfam" id="PF13432">
    <property type="entry name" value="TPR_16"/>
    <property type="match status" value="3"/>
</dbReference>
<gene>
    <name evidence="3" type="ORF">UFOPK3662_00465</name>
</gene>
<keyword evidence="2" id="KW-0802">TPR repeat</keyword>
<dbReference type="AlphaFoldDB" id="A0A6J7HSN7"/>
<evidence type="ECO:0000313" key="3">
    <source>
        <dbReference type="EMBL" id="CAB4918729.1"/>
    </source>
</evidence>
<proteinExistence type="predicted"/>
<dbReference type="SUPFAM" id="SSF48452">
    <property type="entry name" value="TPR-like"/>
    <property type="match status" value="2"/>
</dbReference>
<sequence length="440" mass="47063">MRRSLIVVGIGLVLGVSGGIGVATTSSSPSTAPPAASVPRVVPDSGQDLEASIAALQDTLRRVPADYVSWANLAVAYVEQARVSGNATFYDKADEAVARSFELEPDENFTALAASAAISAARHDFTDALASADEALAVNPRDLGALAVRVDALNELGRYDEQMQALRTADRLQPSTAVSARYSYAFELRGDLDRAGALLRRTAEVGSRADQAYTLTLYADILRKQGRLAEAGRRLAVAQEAVPDHLPALVSTARLQVAQGDLEGAVATWQEVAARQPLPEYLTELGELLLHLGRTDEADAQFAVVRTTIDLLSASGVGTDLETALFEADHGSAERALTQAQAEWDQRRSVHVADALAWALHRSGRDGEALPIARQATRLGSPEARFWIHRGTIEAALGMTADARTHLRRGLDLDPGLSPWQRAEAESVLADLDPRPESGR</sequence>
<dbReference type="InterPro" id="IPR011990">
    <property type="entry name" value="TPR-like_helical_dom_sf"/>
</dbReference>
<evidence type="ECO:0000256" key="2">
    <source>
        <dbReference type="ARBA" id="ARBA00022803"/>
    </source>
</evidence>
<dbReference type="PANTHER" id="PTHR45586">
    <property type="entry name" value="TPR REPEAT-CONTAINING PROTEIN PA4667"/>
    <property type="match status" value="1"/>
</dbReference>
<keyword evidence="1" id="KW-0677">Repeat</keyword>
<accession>A0A6J7HSN7</accession>
<dbReference type="Gene3D" id="1.25.40.10">
    <property type="entry name" value="Tetratricopeptide repeat domain"/>
    <property type="match status" value="2"/>
</dbReference>
<protein>
    <submittedName>
        <fullName evidence="3">Unannotated protein</fullName>
    </submittedName>
</protein>
<evidence type="ECO:0000256" key="1">
    <source>
        <dbReference type="ARBA" id="ARBA00022737"/>
    </source>
</evidence>
<dbReference type="EMBL" id="CAFBMW010000003">
    <property type="protein sequence ID" value="CAB4918729.1"/>
    <property type="molecule type" value="Genomic_DNA"/>
</dbReference>
<dbReference type="PANTHER" id="PTHR45586:SF1">
    <property type="entry name" value="LIPOPOLYSACCHARIDE ASSEMBLY PROTEIN B"/>
    <property type="match status" value="1"/>
</dbReference>
<dbReference type="InterPro" id="IPR051012">
    <property type="entry name" value="CellSynth/LPSAsmb/PSIAsmb"/>
</dbReference>